<dbReference type="InterPro" id="IPR036705">
    <property type="entry name" value="Ribosyl_crysJ1_sf"/>
</dbReference>
<dbReference type="InterPro" id="IPR050792">
    <property type="entry name" value="ADP-ribosylglycohydrolase"/>
</dbReference>
<dbReference type="GO" id="GO:0016787">
    <property type="term" value="F:hydrolase activity"/>
    <property type="evidence" value="ECO:0007669"/>
    <property type="project" value="UniProtKB-KW"/>
</dbReference>
<name>A0A7M4BQ67_9ACTN</name>
<comment type="caution">
    <text evidence="5">The sequence shown here is derived from an EMBL/GenBank/DDBJ whole genome shotgun (WGS) entry which is preliminary data.</text>
</comment>
<dbReference type="AlphaFoldDB" id="A0A7M4BQ67"/>
<comment type="cofactor">
    <cofactor evidence="3">
        <name>Mg(2+)</name>
        <dbReference type="ChEBI" id="CHEBI:18420"/>
    </cofactor>
    <text evidence="3">Binds 2 magnesium ions per subunit.</text>
</comment>
<dbReference type="PANTHER" id="PTHR16222">
    <property type="entry name" value="ADP-RIBOSYLGLYCOHYDROLASE"/>
    <property type="match status" value="1"/>
</dbReference>
<keyword evidence="3" id="KW-0460">Magnesium</keyword>
<dbReference type="Pfam" id="PF00782">
    <property type="entry name" value="DSPc"/>
    <property type="match status" value="1"/>
</dbReference>
<proteinExistence type="inferred from homology"/>
<dbReference type="InterPro" id="IPR020422">
    <property type="entry name" value="TYR_PHOSPHATASE_DUAL_dom"/>
</dbReference>
<evidence type="ECO:0000259" key="4">
    <source>
        <dbReference type="PROSITE" id="PS50056"/>
    </source>
</evidence>
<sequence length="483" mass="50765">MTLTPAQLDRACGAVLGSAVGDALGAGYEFESAPLGPDGPQMIGGGLGHFAPGEWTDDTTMAWCILDVAASGLDLRSPAGRTAVARRFRDWYESGPADIGIQTSGVLRIAGPAPTGESLTATAYDFHASTGRTAGNGSLMRTAAVALPYLHDEIAVVDAARTISALTHYDPRAQQACVLWSLAIRRAIVDGELDLRAGVAHLDDEAVAYWTERIDEAESSSPRRFNPNGWVVSALQAAWSAIVHTPIPHDQPCRQFAAALNTAIRIGNDTDTVAAIAGALLGARWGASAVPARWRRILHGYPGLTGEQLVALAHLAATGGAEKHGWPTTTRIEYPGAAGILVRHPHDDGVWLGDVAALDRLPSSVSAVVSLCLVGTEQVPVGVEHIPFRLIDEPDPAVNPNLDFLLADAAAIVTALRDEGREVLIHCVHAHSRTPAVAIAYALSRGATLDAAVDAVRQVLPEANPNAGFRAALRSLHDVRPAT</sequence>
<dbReference type="OrthoDB" id="9798107at2"/>
<dbReference type="Gene3D" id="1.10.4080.10">
    <property type="entry name" value="ADP-ribosylation/Crystallin J1"/>
    <property type="match status" value="1"/>
</dbReference>
<feature type="binding site" evidence="3">
    <location>
        <position position="269"/>
    </location>
    <ligand>
        <name>Mg(2+)</name>
        <dbReference type="ChEBI" id="CHEBI:18420"/>
        <label>1</label>
    </ligand>
</feature>
<evidence type="ECO:0000313" key="5">
    <source>
        <dbReference type="EMBL" id="GED96028.1"/>
    </source>
</evidence>
<dbReference type="InterPro" id="IPR029021">
    <property type="entry name" value="Prot-tyrosine_phosphatase-like"/>
</dbReference>
<evidence type="ECO:0000313" key="6">
    <source>
        <dbReference type="Proteomes" id="UP000444980"/>
    </source>
</evidence>
<dbReference type="Pfam" id="PF03747">
    <property type="entry name" value="ADP_ribosyl_GH"/>
    <property type="match status" value="1"/>
</dbReference>
<dbReference type="InterPro" id="IPR000340">
    <property type="entry name" value="Dual-sp_phosphatase_cat-dom"/>
</dbReference>
<keyword evidence="3" id="KW-0479">Metal-binding</keyword>
<dbReference type="InterPro" id="IPR000387">
    <property type="entry name" value="Tyr_Pase_dom"/>
</dbReference>
<evidence type="ECO:0000256" key="1">
    <source>
        <dbReference type="ARBA" id="ARBA00010702"/>
    </source>
</evidence>
<feature type="binding site" evidence="3">
    <location>
        <position position="272"/>
    </location>
    <ligand>
        <name>Mg(2+)</name>
        <dbReference type="ChEBI" id="CHEBI:18420"/>
        <label>1</label>
    </ligand>
</feature>
<dbReference type="RefSeq" id="WP_161925556.1">
    <property type="nucleotide sequence ID" value="NZ_BJOU01000001.1"/>
</dbReference>
<comment type="similarity">
    <text evidence="1">Belongs to the ADP-ribosylglycohydrolase family.</text>
</comment>
<evidence type="ECO:0000256" key="3">
    <source>
        <dbReference type="PIRSR" id="PIRSR605502-1"/>
    </source>
</evidence>
<dbReference type="PROSITE" id="PS50056">
    <property type="entry name" value="TYR_PHOSPHATASE_2"/>
    <property type="match status" value="1"/>
</dbReference>
<feature type="binding site" evidence="3">
    <location>
        <position position="271"/>
    </location>
    <ligand>
        <name>Mg(2+)</name>
        <dbReference type="ChEBI" id="CHEBI:18420"/>
        <label>1</label>
    </ligand>
</feature>
<feature type="binding site" evidence="3">
    <location>
        <position position="58"/>
    </location>
    <ligand>
        <name>Mg(2+)</name>
        <dbReference type="ChEBI" id="CHEBI:18420"/>
        <label>1</label>
    </ligand>
</feature>
<gene>
    <name evidence="5" type="ORF">nbrc107697_00670</name>
</gene>
<feature type="binding site" evidence="3">
    <location>
        <position position="57"/>
    </location>
    <ligand>
        <name>Mg(2+)</name>
        <dbReference type="ChEBI" id="CHEBI:18420"/>
        <label>1</label>
    </ligand>
</feature>
<dbReference type="SUPFAM" id="SSF52799">
    <property type="entry name" value="(Phosphotyrosine protein) phosphatases II"/>
    <property type="match status" value="1"/>
</dbReference>
<organism evidence="5 6">
    <name type="scientific">Gordonia crocea</name>
    <dbReference type="NCBI Taxonomy" id="589162"/>
    <lineage>
        <taxon>Bacteria</taxon>
        <taxon>Bacillati</taxon>
        <taxon>Actinomycetota</taxon>
        <taxon>Actinomycetes</taxon>
        <taxon>Mycobacteriales</taxon>
        <taxon>Gordoniaceae</taxon>
        <taxon>Gordonia</taxon>
    </lineage>
</organism>
<dbReference type="EMBL" id="BJOU01000001">
    <property type="protein sequence ID" value="GED96028.1"/>
    <property type="molecule type" value="Genomic_DNA"/>
</dbReference>
<keyword evidence="2 5" id="KW-0378">Hydrolase</keyword>
<dbReference type="PANTHER" id="PTHR16222:SF24">
    <property type="entry name" value="ADP-RIBOSYLHYDROLASE ARH3"/>
    <property type="match status" value="1"/>
</dbReference>
<dbReference type="SMART" id="SM00195">
    <property type="entry name" value="DSPc"/>
    <property type="match status" value="1"/>
</dbReference>
<dbReference type="InterPro" id="IPR005502">
    <property type="entry name" value="Ribosyl_crysJ1"/>
</dbReference>
<dbReference type="CDD" id="cd14498">
    <property type="entry name" value="DSP"/>
    <property type="match status" value="1"/>
</dbReference>
<evidence type="ECO:0000256" key="2">
    <source>
        <dbReference type="ARBA" id="ARBA00022801"/>
    </source>
</evidence>
<reference evidence="6" key="1">
    <citation type="submission" date="2019-06" db="EMBL/GenBank/DDBJ databases">
        <title>Gordonia isolated from sludge of a wastewater treatment plant.</title>
        <authorList>
            <person name="Tamura T."/>
            <person name="Aoyama K."/>
            <person name="Kang Y."/>
            <person name="Saito S."/>
            <person name="Akiyama N."/>
            <person name="Yazawa K."/>
            <person name="Gonoi T."/>
            <person name="Mikami Y."/>
        </authorList>
    </citation>
    <scope>NUCLEOTIDE SEQUENCE [LARGE SCALE GENOMIC DNA]</scope>
    <source>
        <strain evidence="6">NBRC 107697</strain>
    </source>
</reference>
<dbReference type="Proteomes" id="UP000444980">
    <property type="component" value="Unassembled WGS sequence"/>
</dbReference>
<accession>A0A7M4BQ67</accession>
<protein>
    <submittedName>
        <fullName evidence="5">Ribosylglycohydrolase</fullName>
    </submittedName>
</protein>
<feature type="domain" description="Tyrosine specific protein phosphatases" evidence="4">
    <location>
        <begin position="407"/>
        <end position="458"/>
    </location>
</feature>
<feature type="binding site" evidence="3">
    <location>
        <position position="56"/>
    </location>
    <ligand>
        <name>Mg(2+)</name>
        <dbReference type="ChEBI" id="CHEBI:18420"/>
        <label>1</label>
    </ligand>
</feature>
<dbReference type="GO" id="GO:0046872">
    <property type="term" value="F:metal ion binding"/>
    <property type="evidence" value="ECO:0007669"/>
    <property type="project" value="UniProtKB-KW"/>
</dbReference>
<keyword evidence="6" id="KW-1185">Reference proteome</keyword>
<dbReference type="Gene3D" id="3.90.190.10">
    <property type="entry name" value="Protein tyrosine phosphatase superfamily"/>
    <property type="match status" value="1"/>
</dbReference>
<dbReference type="SUPFAM" id="SSF101478">
    <property type="entry name" value="ADP-ribosylglycohydrolase"/>
    <property type="match status" value="1"/>
</dbReference>